<evidence type="ECO:0000256" key="7">
    <source>
        <dbReference type="SAM" id="MobiDB-lite"/>
    </source>
</evidence>
<feature type="compositionally biased region" description="Basic and acidic residues" evidence="7">
    <location>
        <begin position="265"/>
        <end position="275"/>
    </location>
</feature>
<evidence type="ECO:0000256" key="1">
    <source>
        <dbReference type="ARBA" id="ARBA00004123"/>
    </source>
</evidence>
<evidence type="ECO:0000256" key="5">
    <source>
        <dbReference type="ARBA" id="ARBA00023242"/>
    </source>
</evidence>
<feature type="domain" description="XRCC4 coiled-coil" evidence="9">
    <location>
        <begin position="180"/>
        <end position="256"/>
    </location>
</feature>
<dbReference type="GO" id="GO:0003677">
    <property type="term" value="F:DNA binding"/>
    <property type="evidence" value="ECO:0007669"/>
    <property type="project" value="InterPro"/>
</dbReference>
<keyword evidence="3" id="KW-0233">DNA recombination</keyword>
<dbReference type="InterPro" id="IPR053962">
    <property type="entry name" value="XRCC4_CC"/>
</dbReference>
<dbReference type="InterPro" id="IPR053961">
    <property type="entry name" value="XRCC4_N"/>
</dbReference>
<dbReference type="PANTHER" id="PTHR28559">
    <property type="entry name" value="DNA REPAIR PROTEIN XRCC4"/>
    <property type="match status" value="1"/>
</dbReference>
<dbReference type="SUPFAM" id="SSF58022">
    <property type="entry name" value="XRCC4, C-terminal oligomerization domain"/>
    <property type="match status" value="1"/>
</dbReference>
<dbReference type="Pfam" id="PF21925">
    <property type="entry name" value="XRCC4_C"/>
    <property type="match status" value="1"/>
</dbReference>
<name>A0A3Q2X9F0_HIPCM</name>
<dbReference type="InterPro" id="IPR010585">
    <property type="entry name" value="DNA_repair_prot_XRCC4"/>
</dbReference>
<dbReference type="Proteomes" id="UP000264820">
    <property type="component" value="Unplaced"/>
</dbReference>
<dbReference type="AlphaFoldDB" id="A0A3Q2X9F0"/>
<dbReference type="GO" id="GO:0005958">
    <property type="term" value="C:DNA-dependent protein kinase-DNA ligase 4 complex"/>
    <property type="evidence" value="ECO:0007669"/>
    <property type="project" value="TreeGrafter"/>
</dbReference>
<feature type="compositionally biased region" description="Acidic residues" evidence="7">
    <location>
        <begin position="280"/>
        <end position="298"/>
    </location>
</feature>
<keyword evidence="4" id="KW-0234">DNA repair</keyword>
<dbReference type="SUPFAM" id="SSF50809">
    <property type="entry name" value="XRCC4, N-terminal domain"/>
    <property type="match status" value="1"/>
</dbReference>
<feature type="compositionally biased region" description="Low complexity" evidence="7">
    <location>
        <begin position="314"/>
        <end position="327"/>
    </location>
</feature>
<keyword evidence="12" id="KW-1185">Reference proteome</keyword>
<keyword evidence="5" id="KW-0539">Nucleus</keyword>
<comment type="similarity">
    <text evidence="6">Belongs to the XRCC4-XLF family. XRCC4 subfamily.</text>
</comment>
<dbReference type="InterPro" id="IPR053963">
    <property type="entry name" value="XRCC4_C"/>
</dbReference>
<evidence type="ECO:0000256" key="4">
    <source>
        <dbReference type="ARBA" id="ARBA00023204"/>
    </source>
</evidence>
<dbReference type="Gene3D" id="2.170.210.10">
    <property type="entry name" value="DNA double-strand break repair and VJ recombination XRCC4, N-terminal"/>
    <property type="match status" value="1"/>
</dbReference>
<evidence type="ECO:0000259" key="9">
    <source>
        <dbReference type="Pfam" id="PF21924"/>
    </source>
</evidence>
<evidence type="ECO:0000256" key="2">
    <source>
        <dbReference type="ARBA" id="ARBA00022763"/>
    </source>
</evidence>
<keyword evidence="2" id="KW-0227">DNA damage</keyword>
<dbReference type="GO" id="GO:0032807">
    <property type="term" value="C:DNA ligase IV complex"/>
    <property type="evidence" value="ECO:0007669"/>
    <property type="project" value="TreeGrafter"/>
</dbReference>
<dbReference type="GO" id="GO:0010165">
    <property type="term" value="P:response to X-ray"/>
    <property type="evidence" value="ECO:0007669"/>
    <property type="project" value="TreeGrafter"/>
</dbReference>
<dbReference type="GO" id="GO:0033152">
    <property type="term" value="P:immunoglobulin V(D)J recombination"/>
    <property type="evidence" value="ECO:0007669"/>
    <property type="project" value="TreeGrafter"/>
</dbReference>
<dbReference type="Ensembl" id="ENSHCOT00000013127.1">
    <property type="protein sequence ID" value="ENSHCOP00000000820.1"/>
    <property type="gene ID" value="ENSHCOG00000001702.1"/>
</dbReference>
<dbReference type="InterPro" id="IPR038051">
    <property type="entry name" value="XRCC4-like_N_sf"/>
</dbReference>
<dbReference type="PANTHER" id="PTHR28559:SF1">
    <property type="entry name" value="DNA REPAIR PROTEIN XRCC4"/>
    <property type="match status" value="1"/>
</dbReference>
<dbReference type="GO" id="GO:0006303">
    <property type="term" value="P:double-strand break repair via nonhomologous end joining"/>
    <property type="evidence" value="ECO:0007669"/>
    <property type="project" value="TreeGrafter"/>
</dbReference>
<dbReference type="Pfam" id="PF06632">
    <property type="entry name" value="XRCC4"/>
    <property type="match status" value="1"/>
</dbReference>
<dbReference type="GeneTree" id="ENSGT00940000166544"/>
<accession>A0A3Q2X9F0</accession>
<reference evidence="11" key="2">
    <citation type="submission" date="2025-09" db="UniProtKB">
        <authorList>
            <consortium name="Ensembl"/>
        </authorList>
    </citation>
    <scope>IDENTIFICATION</scope>
</reference>
<evidence type="ECO:0000259" key="10">
    <source>
        <dbReference type="Pfam" id="PF21925"/>
    </source>
</evidence>
<proteinExistence type="inferred from homology"/>
<dbReference type="Gene3D" id="1.20.5.370">
    <property type="match status" value="1"/>
</dbReference>
<dbReference type="CDD" id="cd22283">
    <property type="entry name" value="HD_XRCC4_N"/>
    <property type="match status" value="1"/>
</dbReference>
<sequence length="386" mass="42982">MRCLSLGDDVISTVTAAELSTRKDKRDTFFFPYRPETSLFFASRQSGNTDEYAITVMHSTIREILISSEPDSSYFLRVDGSGQGLVSGFHLLLSDGQHAWRGEASEACVCQEADELEMSKDEYVHDLQEALTGMGNAELYRFALVPASPDGGAALTLTYDKVQKDISFRLGSVSLKPVPEPSEAVRALLTHSLERGTSLEQHNQELQEHNQRLRQEHQRITAELKRYANGKEDLESELYSRFVLVLNEKKAKIRSLQETLKELQEVGETREKNDPVEGNEATEEEEEDEYGGSTDDEGATPTPDAVAPSHEARPCSPSPLDDSLSDLTDVAPSRKRRLRHLGASDAALKRAHTRSDSPAVTSQQKPPPQRRRDVSASEADDLFEDF</sequence>
<organism evidence="11 12">
    <name type="scientific">Hippocampus comes</name>
    <name type="common">Tiger tail seahorse</name>
    <dbReference type="NCBI Taxonomy" id="109280"/>
    <lineage>
        <taxon>Eukaryota</taxon>
        <taxon>Metazoa</taxon>
        <taxon>Chordata</taxon>
        <taxon>Craniata</taxon>
        <taxon>Vertebrata</taxon>
        <taxon>Euteleostomi</taxon>
        <taxon>Actinopterygii</taxon>
        <taxon>Neopterygii</taxon>
        <taxon>Teleostei</taxon>
        <taxon>Neoteleostei</taxon>
        <taxon>Acanthomorphata</taxon>
        <taxon>Syngnathiaria</taxon>
        <taxon>Syngnathiformes</taxon>
        <taxon>Syngnathoidei</taxon>
        <taxon>Syngnathidae</taxon>
        <taxon>Hippocampus</taxon>
    </lineage>
</organism>
<dbReference type="InterPro" id="IPR009089">
    <property type="entry name" value="XRCC4_N_sf"/>
</dbReference>
<feature type="domain" description="XRCC4 C-terminal" evidence="10">
    <location>
        <begin position="284"/>
        <end position="357"/>
    </location>
</feature>
<evidence type="ECO:0000256" key="3">
    <source>
        <dbReference type="ARBA" id="ARBA00023172"/>
    </source>
</evidence>
<evidence type="ECO:0000313" key="11">
    <source>
        <dbReference type="Ensembl" id="ENSHCOP00000000820.1"/>
    </source>
</evidence>
<dbReference type="STRING" id="109280.ENSHCOP00000000820"/>
<comment type="subcellular location">
    <subcellularLocation>
        <location evidence="1">Nucleus</location>
    </subcellularLocation>
</comment>
<feature type="region of interest" description="Disordered" evidence="7">
    <location>
        <begin position="265"/>
        <end position="386"/>
    </location>
</feature>
<dbReference type="InterPro" id="IPR014751">
    <property type="entry name" value="XRCC4-like_C"/>
</dbReference>
<evidence type="ECO:0000259" key="8">
    <source>
        <dbReference type="Pfam" id="PF06632"/>
    </source>
</evidence>
<dbReference type="OMA" id="TCVRIEA"/>
<evidence type="ECO:0000313" key="12">
    <source>
        <dbReference type="Proteomes" id="UP000264820"/>
    </source>
</evidence>
<dbReference type="Pfam" id="PF21924">
    <property type="entry name" value="XRCC4_CC"/>
    <property type="match status" value="1"/>
</dbReference>
<evidence type="ECO:0000256" key="6">
    <source>
        <dbReference type="ARBA" id="ARBA00025728"/>
    </source>
</evidence>
<feature type="domain" description="XRCC4 N-terminal" evidence="8">
    <location>
        <begin position="73"/>
        <end position="176"/>
    </location>
</feature>
<reference evidence="11" key="1">
    <citation type="submission" date="2025-08" db="UniProtKB">
        <authorList>
            <consortium name="Ensembl"/>
        </authorList>
    </citation>
    <scope>IDENTIFICATION</scope>
</reference>
<protein>
    <submittedName>
        <fullName evidence="11">X-ray repair complementing defective repair in Chinese hamster cells 4</fullName>
    </submittedName>
</protein>